<dbReference type="KEGG" id="sins:PW252_10680"/>
<reference evidence="2" key="1">
    <citation type="submission" date="2023-02" db="EMBL/GenBank/DDBJ databases">
        <title>Streptococcus sp. Genome Sequencing and Assembly.</title>
        <authorList>
            <person name="Shore S.M."/>
            <person name="Nicholson T.L."/>
        </authorList>
    </citation>
    <scope>NUCLEOTIDE SEQUENCE</scope>
    <source>
        <strain evidence="2">29887</strain>
    </source>
</reference>
<dbReference type="EMBL" id="CP118735">
    <property type="protein sequence ID" value="WNY51017.1"/>
    <property type="molecule type" value="Genomic_DNA"/>
</dbReference>
<feature type="transmembrane region" description="Helical" evidence="1">
    <location>
        <begin position="31"/>
        <end position="47"/>
    </location>
</feature>
<sequence>MKMMKTILAVLFYFCLDYVMREWLGFGSLGYWALSVPNFLLLVMLLKRNYQEHKQVH</sequence>
<dbReference type="AlphaFoldDB" id="A0AA97A2R3"/>
<proteinExistence type="predicted"/>
<dbReference type="RefSeq" id="WP_153603712.1">
    <property type="nucleotide sequence ID" value="NZ_CP118735.1"/>
</dbReference>
<name>A0AA97A2R3_9STRE</name>
<evidence type="ECO:0000313" key="2">
    <source>
        <dbReference type="EMBL" id="WNY51017.1"/>
    </source>
</evidence>
<gene>
    <name evidence="2" type="ORF">PW252_10680</name>
</gene>
<keyword evidence="1" id="KW-0472">Membrane</keyword>
<accession>A0AA97A2R3</accession>
<protein>
    <submittedName>
        <fullName evidence="2">Uncharacterized protein</fullName>
    </submittedName>
</protein>
<keyword evidence="1" id="KW-0812">Transmembrane</keyword>
<evidence type="ECO:0000256" key="1">
    <source>
        <dbReference type="SAM" id="Phobius"/>
    </source>
</evidence>
<organism evidence="2">
    <name type="scientific">Streptococcus iners</name>
    <dbReference type="NCBI Taxonomy" id="3028084"/>
    <lineage>
        <taxon>Bacteria</taxon>
        <taxon>Bacillati</taxon>
        <taxon>Bacillota</taxon>
        <taxon>Bacilli</taxon>
        <taxon>Lactobacillales</taxon>
        <taxon>Streptococcaceae</taxon>
        <taxon>Streptococcus</taxon>
    </lineage>
</organism>
<keyword evidence="1" id="KW-1133">Transmembrane helix</keyword>